<organism evidence="1 3">
    <name type="scientific">Littorina saxatilis</name>
    <dbReference type="NCBI Taxonomy" id="31220"/>
    <lineage>
        <taxon>Eukaryota</taxon>
        <taxon>Metazoa</taxon>
        <taxon>Spiralia</taxon>
        <taxon>Lophotrochozoa</taxon>
        <taxon>Mollusca</taxon>
        <taxon>Gastropoda</taxon>
        <taxon>Caenogastropoda</taxon>
        <taxon>Littorinimorpha</taxon>
        <taxon>Littorinoidea</taxon>
        <taxon>Littorinidae</taxon>
        <taxon>Littorina</taxon>
    </lineage>
</organism>
<gene>
    <name evidence="1" type="ORF">V1264_015256</name>
    <name evidence="2" type="ORF">V1264_015257</name>
</gene>
<reference evidence="1 3" key="1">
    <citation type="submission" date="2024-02" db="EMBL/GenBank/DDBJ databases">
        <title>Chromosome-scale genome assembly of the rough periwinkle Littorina saxatilis.</title>
        <authorList>
            <person name="De Jode A."/>
            <person name="Faria R."/>
            <person name="Formenti G."/>
            <person name="Sims Y."/>
            <person name="Smith T.P."/>
            <person name="Tracey A."/>
            <person name="Wood J.M.D."/>
            <person name="Zagrodzka Z.B."/>
            <person name="Johannesson K."/>
            <person name="Butlin R.K."/>
            <person name="Leder E.H."/>
        </authorList>
    </citation>
    <scope>NUCLEOTIDE SEQUENCE [LARGE SCALE GENOMIC DNA]</scope>
    <source>
        <strain evidence="1">Snail1</strain>
        <tissue evidence="1">Muscle</tissue>
    </source>
</reference>
<name>A0AAN9BLD1_9CAEN</name>
<comment type="caution">
    <text evidence="1">The sequence shown here is derived from an EMBL/GenBank/DDBJ whole genome shotgun (WGS) entry which is preliminary data.</text>
</comment>
<sequence length="89" mass="9627">MAHRLSVADDAGYNIQRHVAANNGQGGGAAGQDVDVHRDPQAAMDVDLHQVRQAHGYLLPVVRNLDPYYVQLGHGQQYVNANALGITVR</sequence>
<dbReference type="EMBL" id="JBAMIC010000004">
    <property type="protein sequence ID" value="KAK7107310.1"/>
    <property type="molecule type" value="Genomic_DNA"/>
</dbReference>
<evidence type="ECO:0000313" key="2">
    <source>
        <dbReference type="EMBL" id="KAK7107310.1"/>
    </source>
</evidence>
<dbReference type="Proteomes" id="UP001374579">
    <property type="component" value="Unassembled WGS sequence"/>
</dbReference>
<dbReference type="EMBL" id="JBAMIC010000004">
    <property type="protein sequence ID" value="KAK7107309.1"/>
    <property type="molecule type" value="Genomic_DNA"/>
</dbReference>
<proteinExistence type="predicted"/>
<keyword evidence="3" id="KW-1185">Reference proteome</keyword>
<evidence type="ECO:0000313" key="3">
    <source>
        <dbReference type="Proteomes" id="UP001374579"/>
    </source>
</evidence>
<dbReference type="AlphaFoldDB" id="A0AAN9BLD1"/>
<protein>
    <submittedName>
        <fullName evidence="1">Uncharacterized protein</fullName>
    </submittedName>
</protein>
<accession>A0AAN9BLD1</accession>
<evidence type="ECO:0000313" key="1">
    <source>
        <dbReference type="EMBL" id="KAK7107309.1"/>
    </source>
</evidence>